<dbReference type="InterPro" id="IPR035985">
    <property type="entry name" value="Ubiquitin-activating_enz"/>
</dbReference>
<feature type="domain" description="THIF-type NAD/FAD binding fold" evidence="7">
    <location>
        <begin position="34"/>
        <end position="357"/>
    </location>
</feature>
<dbReference type="GO" id="GO:0005737">
    <property type="term" value="C:cytoplasm"/>
    <property type="evidence" value="ECO:0007669"/>
    <property type="project" value="TreeGrafter"/>
</dbReference>
<sequence length="400" mass="44113">MNTNGSLTTEDPAGELVGAIAQAQTISPDEIALYDRQIRLWGVQAQEKIRTANILLISIRALANEVAKNLVLAGIGSLTIVDHELVTEDDLCSQFLVTDADINKNRAEAAAPQLRKLNPRVNITADSTAILAKDPSFFSKFDIIISTDPNYLSITMINAACRVFNRPFYAAGAHGFYGYIFSDLIDHTFVIERELSNRPTQLIAESATRRIIRTKTKKENGKNVEMVTKQELFSPLQLANTSSLPPEILKSRRKLRQVSPLLPCFRALWEFQSLTARSPSHSQTDLQMFTTSATEKTKELQLPPETLRADFLRSFLQNLDSELAPVTAFLGGELAQDIINVLGKREQPIQNLLLFDGEMSVGPVYPLHPIFEPLPADHDNPGVAVLSGIGPVVPIVEGTT</sequence>
<organism evidence="8 9">
    <name type="scientific">Patellaria atrata CBS 101060</name>
    <dbReference type="NCBI Taxonomy" id="1346257"/>
    <lineage>
        <taxon>Eukaryota</taxon>
        <taxon>Fungi</taxon>
        <taxon>Dikarya</taxon>
        <taxon>Ascomycota</taxon>
        <taxon>Pezizomycotina</taxon>
        <taxon>Dothideomycetes</taxon>
        <taxon>Dothideomycetes incertae sedis</taxon>
        <taxon>Patellariales</taxon>
        <taxon>Patellariaceae</taxon>
        <taxon>Patellaria</taxon>
    </lineage>
</organism>
<comment type="caution">
    <text evidence="8">The sequence shown here is derived from an EMBL/GenBank/DDBJ whole genome shotgun (WGS) entry which is preliminary data.</text>
</comment>
<dbReference type="GO" id="GO:0016925">
    <property type="term" value="P:protein sumoylation"/>
    <property type="evidence" value="ECO:0007669"/>
    <property type="project" value="TreeGrafter"/>
</dbReference>
<dbReference type="InterPro" id="IPR000594">
    <property type="entry name" value="ThiF_NAD_FAD-bd"/>
</dbReference>
<keyword evidence="4" id="KW-0833">Ubl conjugation pathway</keyword>
<evidence type="ECO:0000256" key="2">
    <source>
        <dbReference type="ARBA" id="ARBA00004718"/>
    </source>
</evidence>
<keyword evidence="9" id="KW-1185">Reference proteome</keyword>
<dbReference type="GO" id="GO:0019948">
    <property type="term" value="F:SUMO activating enzyme activity"/>
    <property type="evidence" value="ECO:0007669"/>
    <property type="project" value="TreeGrafter"/>
</dbReference>
<evidence type="ECO:0000256" key="4">
    <source>
        <dbReference type="ARBA" id="ARBA00022786"/>
    </source>
</evidence>
<evidence type="ECO:0000256" key="3">
    <source>
        <dbReference type="ARBA" id="ARBA00005673"/>
    </source>
</evidence>
<dbReference type="Proteomes" id="UP000799429">
    <property type="component" value="Unassembled WGS sequence"/>
</dbReference>
<evidence type="ECO:0000256" key="5">
    <source>
        <dbReference type="ARBA" id="ARBA00023242"/>
    </source>
</evidence>
<dbReference type="PRINTS" id="PR01849">
    <property type="entry name" value="UBIQUITINACT"/>
</dbReference>
<dbReference type="OrthoDB" id="1708823at2759"/>
<reference evidence="8" key="1">
    <citation type="journal article" date="2020" name="Stud. Mycol.">
        <title>101 Dothideomycetes genomes: a test case for predicting lifestyles and emergence of pathogens.</title>
        <authorList>
            <person name="Haridas S."/>
            <person name="Albert R."/>
            <person name="Binder M."/>
            <person name="Bloem J."/>
            <person name="Labutti K."/>
            <person name="Salamov A."/>
            <person name="Andreopoulos B."/>
            <person name="Baker S."/>
            <person name="Barry K."/>
            <person name="Bills G."/>
            <person name="Bluhm B."/>
            <person name="Cannon C."/>
            <person name="Castanera R."/>
            <person name="Culley D."/>
            <person name="Daum C."/>
            <person name="Ezra D."/>
            <person name="Gonzalez J."/>
            <person name="Henrissat B."/>
            <person name="Kuo A."/>
            <person name="Liang C."/>
            <person name="Lipzen A."/>
            <person name="Lutzoni F."/>
            <person name="Magnuson J."/>
            <person name="Mondo S."/>
            <person name="Nolan M."/>
            <person name="Ohm R."/>
            <person name="Pangilinan J."/>
            <person name="Park H.-J."/>
            <person name="Ramirez L."/>
            <person name="Alfaro M."/>
            <person name="Sun H."/>
            <person name="Tritt A."/>
            <person name="Yoshinaga Y."/>
            <person name="Zwiers L.-H."/>
            <person name="Turgeon B."/>
            <person name="Goodwin S."/>
            <person name="Spatafora J."/>
            <person name="Crous P."/>
            <person name="Grigoriev I."/>
        </authorList>
    </citation>
    <scope>NUCLEOTIDE SEQUENCE</scope>
    <source>
        <strain evidence="8">CBS 101060</strain>
    </source>
</reference>
<comment type="subcellular location">
    <subcellularLocation>
        <location evidence="1">Nucleus</location>
    </subcellularLocation>
</comment>
<dbReference type="CDD" id="cd01492">
    <property type="entry name" value="Aos1_SUMO"/>
    <property type="match status" value="1"/>
</dbReference>
<comment type="similarity">
    <text evidence="3">Belongs to the ubiquitin-activating E1 family.</text>
</comment>
<dbReference type="InterPro" id="IPR000011">
    <property type="entry name" value="UBQ/SUMO-activ_enz_E1-like"/>
</dbReference>
<protein>
    <recommendedName>
        <fullName evidence="6">Ubiquitin-like 1-activating enzyme E1A</fullName>
    </recommendedName>
</protein>
<dbReference type="InterPro" id="IPR045886">
    <property type="entry name" value="ThiF/MoeB/HesA"/>
</dbReference>
<dbReference type="GO" id="GO:0031510">
    <property type="term" value="C:SUMO activating enzyme complex"/>
    <property type="evidence" value="ECO:0007669"/>
    <property type="project" value="TreeGrafter"/>
</dbReference>
<dbReference type="Gene3D" id="3.40.50.720">
    <property type="entry name" value="NAD(P)-binding Rossmann-like Domain"/>
    <property type="match status" value="1"/>
</dbReference>
<dbReference type="SUPFAM" id="SSF69572">
    <property type="entry name" value="Activating enzymes of the ubiquitin-like proteins"/>
    <property type="match status" value="1"/>
</dbReference>
<gene>
    <name evidence="8" type="ORF">M501DRAFT_929436</name>
</gene>
<keyword evidence="5" id="KW-0539">Nucleus</keyword>
<accession>A0A9P4SHH9</accession>
<evidence type="ECO:0000256" key="1">
    <source>
        <dbReference type="ARBA" id="ARBA00004123"/>
    </source>
</evidence>
<dbReference type="EMBL" id="MU006091">
    <property type="protein sequence ID" value="KAF2841698.1"/>
    <property type="molecule type" value="Genomic_DNA"/>
</dbReference>
<proteinExistence type="inferred from homology"/>
<dbReference type="Pfam" id="PF00899">
    <property type="entry name" value="ThiF"/>
    <property type="match status" value="1"/>
</dbReference>
<evidence type="ECO:0000256" key="6">
    <source>
        <dbReference type="ARBA" id="ARBA00044354"/>
    </source>
</evidence>
<dbReference type="PANTHER" id="PTHR10953:SF162">
    <property type="entry name" value="SUMO-ACTIVATING ENZYME SUBUNIT 1"/>
    <property type="match status" value="1"/>
</dbReference>
<dbReference type="PANTHER" id="PTHR10953">
    <property type="entry name" value="UBIQUITIN-ACTIVATING ENZYME E1"/>
    <property type="match status" value="1"/>
</dbReference>
<dbReference type="AlphaFoldDB" id="A0A9P4SHH9"/>
<name>A0A9P4SHH9_9PEZI</name>
<evidence type="ECO:0000259" key="7">
    <source>
        <dbReference type="Pfam" id="PF00899"/>
    </source>
</evidence>
<evidence type="ECO:0000313" key="9">
    <source>
        <dbReference type="Proteomes" id="UP000799429"/>
    </source>
</evidence>
<evidence type="ECO:0000313" key="8">
    <source>
        <dbReference type="EMBL" id="KAF2841698.1"/>
    </source>
</evidence>
<comment type="pathway">
    <text evidence="2">Protein modification; protein sumoylation.</text>
</comment>